<name>K1QNL5_MAGGI</name>
<protein>
    <submittedName>
        <fullName evidence="1">Uncharacterized protein</fullName>
    </submittedName>
</protein>
<dbReference type="AlphaFoldDB" id="K1QNL5"/>
<dbReference type="HOGENOM" id="CLU_095815_0_0_1"/>
<reference evidence="1" key="1">
    <citation type="journal article" date="2012" name="Nature">
        <title>The oyster genome reveals stress adaptation and complexity of shell formation.</title>
        <authorList>
            <person name="Zhang G."/>
            <person name="Fang X."/>
            <person name="Guo X."/>
            <person name="Li L."/>
            <person name="Luo R."/>
            <person name="Xu F."/>
            <person name="Yang P."/>
            <person name="Zhang L."/>
            <person name="Wang X."/>
            <person name="Qi H."/>
            <person name="Xiong Z."/>
            <person name="Que H."/>
            <person name="Xie Y."/>
            <person name="Holland P.W."/>
            <person name="Paps J."/>
            <person name="Zhu Y."/>
            <person name="Wu F."/>
            <person name="Chen Y."/>
            <person name="Wang J."/>
            <person name="Peng C."/>
            <person name="Meng J."/>
            <person name="Yang L."/>
            <person name="Liu J."/>
            <person name="Wen B."/>
            <person name="Zhang N."/>
            <person name="Huang Z."/>
            <person name="Zhu Q."/>
            <person name="Feng Y."/>
            <person name="Mount A."/>
            <person name="Hedgecock D."/>
            <person name="Xu Z."/>
            <person name="Liu Y."/>
            <person name="Domazet-Loso T."/>
            <person name="Du Y."/>
            <person name="Sun X."/>
            <person name="Zhang S."/>
            <person name="Liu B."/>
            <person name="Cheng P."/>
            <person name="Jiang X."/>
            <person name="Li J."/>
            <person name="Fan D."/>
            <person name="Wang W."/>
            <person name="Fu W."/>
            <person name="Wang T."/>
            <person name="Wang B."/>
            <person name="Zhang J."/>
            <person name="Peng Z."/>
            <person name="Li Y."/>
            <person name="Li N."/>
            <person name="Wang J."/>
            <person name="Chen M."/>
            <person name="He Y."/>
            <person name="Tan F."/>
            <person name="Song X."/>
            <person name="Zheng Q."/>
            <person name="Huang R."/>
            <person name="Yang H."/>
            <person name="Du X."/>
            <person name="Chen L."/>
            <person name="Yang M."/>
            <person name="Gaffney P.M."/>
            <person name="Wang S."/>
            <person name="Luo L."/>
            <person name="She Z."/>
            <person name="Ming Y."/>
            <person name="Huang W."/>
            <person name="Zhang S."/>
            <person name="Huang B."/>
            <person name="Zhang Y."/>
            <person name="Qu T."/>
            <person name="Ni P."/>
            <person name="Miao G."/>
            <person name="Wang J."/>
            <person name="Wang Q."/>
            <person name="Steinberg C.E."/>
            <person name="Wang H."/>
            <person name="Li N."/>
            <person name="Qian L."/>
            <person name="Zhang G."/>
            <person name="Li Y."/>
            <person name="Yang H."/>
            <person name="Liu X."/>
            <person name="Wang J."/>
            <person name="Yin Y."/>
            <person name="Wang J."/>
        </authorList>
    </citation>
    <scope>NUCLEOTIDE SEQUENCE [LARGE SCALE GENOMIC DNA]</scope>
    <source>
        <strain evidence="1">05x7-T-G4-1.051#20</strain>
    </source>
</reference>
<accession>K1QNL5</accession>
<proteinExistence type="predicted"/>
<dbReference type="InParanoid" id="K1QNL5"/>
<organism evidence="1">
    <name type="scientific">Magallana gigas</name>
    <name type="common">Pacific oyster</name>
    <name type="synonym">Crassostrea gigas</name>
    <dbReference type="NCBI Taxonomy" id="29159"/>
    <lineage>
        <taxon>Eukaryota</taxon>
        <taxon>Metazoa</taxon>
        <taxon>Spiralia</taxon>
        <taxon>Lophotrochozoa</taxon>
        <taxon>Mollusca</taxon>
        <taxon>Bivalvia</taxon>
        <taxon>Autobranchia</taxon>
        <taxon>Pteriomorphia</taxon>
        <taxon>Ostreida</taxon>
        <taxon>Ostreoidea</taxon>
        <taxon>Ostreidae</taxon>
        <taxon>Magallana</taxon>
    </lineage>
</organism>
<dbReference type="EMBL" id="JH819182">
    <property type="protein sequence ID" value="EKC38472.1"/>
    <property type="molecule type" value="Genomic_DNA"/>
</dbReference>
<sequence>MTNAELFQGFASLPDKSTWKALLTYTNTFYDLITGYPKTKQDYIAAAVYYTPTHIFNGTQWAVYTQLTGAMTWYFFDASTIYYYRNQPPHEGSLPISDTTNVDNNGTPLNLWYNLPSNVVGVTGQENTNNFIVVDVNLNVYSYHLPDPYNVSTSPPICVLQGQLRL</sequence>
<evidence type="ECO:0000313" key="1">
    <source>
        <dbReference type="EMBL" id="EKC38472.1"/>
    </source>
</evidence>
<gene>
    <name evidence="1" type="ORF">CGI_10028089</name>
</gene>